<gene>
    <name evidence="1" type="ORF">CUS_5072</name>
</gene>
<comment type="caution">
    <text evidence="1">The sequence shown here is derived from an EMBL/GenBank/DDBJ whole genome shotgun (WGS) entry which is preliminary data.</text>
</comment>
<dbReference type="Proteomes" id="UP000004259">
    <property type="component" value="Unassembled WGS sequence"/>
</dbReference>
<evidence type="ECO:0000313" key="2">
    <source>
        <dbReference type="Proteomes" id="UP000004259"/>
    </source>
</evidence>
<sequence>MINAYFWTFCELTARLSNRKWHIIGMQKEDGICKLFHTNVS</sequence>
<dbReference type="AlphaFoldDB" id="E9SDB9"/>
<protein>
    <submittedName>
        <fullName evidence="1">Uncharacterized protein</fullName>
    </submittedName>
</protein>
<proteinExistence type="predicted"/>
<evidence type="ECO:0000313" key="1">
    <source>
        <dbReference type="EMBL" id="EGC02742.1"/>
    </source>
</evidence>
<dbReference type="STRING" id="246199.CUS_5072"/>
<organism evidence="1 2">
    <name type="scientific">Ruminococcus albus 8</name>
    <dbReference type="NCBI Taxonomy" id="246199"/>
    <lineage>
        <taxon>Bacteria</taxon>
        <taxon>Bacillati</taxon>
        <taxon>Bacillota</taxon>
        <taxon>Clostridia</taxon>
        <taxon>Eubacteriales</taxon>
        <taxon>Oscillospiraceae</taxon>
        <taxon>Ruminococcus</taxon>
    </lineage>
</organism>
<name>E9SDB9_RUMAL</name>
<keyword evidence="2" id="KW-1185">Reference proteome</keyword>
<accession>E9SDB9</accession>
<dbReference type="EMBL" id="ADKM02000089">
    <property type="protein sequence ID" value="EGC02742.1"/>
    <property type="molecule type" value="Genomic_DNA"/>
</dbReference>
<reference evidence="1 2" key="1">
    <citation type="submission" date="2011-02" db="EMBL/GenBank/DDBJ databases">
        <authorList>
            <person name="Nelson K.E."/>
            <person name="Sutton G."/>
            <person name="Torralba M."/>
            <person name="Durkin S."/>
            <person name="Harkins D."/>
            <person name="Montgomery R."/>
            <person name="Ziemer C."/>
            <person name="Klaassens E."/>
            <person name="Ocuiv P."/>
            <person name="Morrison M."/>
        </authorList>
    </citation>
    <scope>NUCLEOTIDE SEQUENCE [LARGE SCALE GENOMIC DNA]</scope>
    <source>
        <strain evidence="1 2">8</strain>
    </source>
</reference>